<dbReference type="EMBL" id="MUAI01000083">
    <property type="protein sequence ID" value="OOR02832.1"/>
    <property type="molecule type" value="Genomic_DNA"/>
</dbReference>
<dbReference type="Proteomes" id="UP000596196">
    <property type="component" value="Chromosome"/>
</dbReference>
<accession>A0A0B5RZX2</accession>
<dbReference type="GeneID" id="66263851"/>
<dbReference type="RefSeq" id="WP_003187863.1">
    <property type="nucleotide sequence ID" value="NZ_CP009692.1"/>
</dbReference>
<evidence type="ECO:0000313" key="3">
    <source>
        <dbReference type="EMBL" id="QQA17051.1"/>
    </source>
</evidence>
<reference evidence="3 6" key="3">
    <citation type="submission" date="2020-12" db="EMBL/GenBank/DDBJ databases">
        <title>FDA dAtabase for Regulatory Grade micrObial Sequences (FDA-ARGOS): Supporting development and validation of Infectious Disease Dx tests.</title>
        <authorList>
            <person name="Nelson B."/>
            <person name="Plummer A."/>
            <person name="Tallon L."/>
            <person name="Sadzewicz L."/>
            <person name="Zhao X."/>
            <person name="Boylan J."/>
            <person name="Ott S."/>
            <person name="Bowen H."/>
            <person name="Vavikolanu K."/>
            <person name="Mehta A."/>
            <person name="Aluvathingal J."/>
            <person name="Nadendla S."/>
            <person name="Myers T."/>
            <person name="Yan Y."/>
            <person name="Sichtig H."/>
        </authorList>
    </citation>
    <scope>NUCLEOTIDE SEQUENCE [LARGE SCALE GENOMIC DNA]</scope>
    <source>
        <strain evidence="3 6">FDAARGOS_924</strain>
    </source>
</reference>
<evidence type="ECO:0000313" key="6">
    <source>
        <dbReference type="Proteomes" id="UP000596196"/>
    </source>
</evidence>
<sequence>MVKTAKPEMMNELKETVYKFFPKNIVKEEGLYEESKEHKKFVDLKESFIKNESSQKEVLSLIESTFCDYHVSDYTDLNLYNCLEYNVLLNGKEPMLNDDIDWIRKSRGERLDLGVFVSLLDKYYYYYVLKTTYDEDVREWTFETIDVEMDTICEFEKLMNTKGFVRVEREVARTAIPDIETECLRMGEVNVFHALFTDSVSEI</sequence>
<keyword evidence="6" id="KW-1185">Reference proteome</keyword>
<dbReference type="KEGG" id="bmyo:BG05_4781"/>
<name>A0A0B5RZX2_BACMY</name>
<evidence type="ECO:0000313" key="1">
    <source>
        <dbReference type="EMBL" id="OOR02832.1"/>
    </source>
</evidence>
<gene>
    <name evidence="2" type="ORF">BACWE_11680</name>
    <name evidence="1" type="ORF">BW900_30310</name>
    <name evidence="3" type="ORF">I6G81_06195</name>
</gene>
<dbReference type="EMBL" id="CP065877">
    <property type="protein sequence ID" value="QQA17051.1"/>
    <property type="molecule type" value="Genomic_DNA"/>
</dbReference>
<dbReference type="Proteomes" id="UP000190696">
    <property type="component" value="Unassembled WGS sequence"/>
</dbReference>
<dbReference type="Proteomes" id="UP000236165">
    <property type="component" value="Unassembled WGS sequence"/>
</dbReference>
<evidence type="ECO:0000313" key="5">
    <source>
        <dbReference type="Proteomes" id="UP000236165"/>
    </source>
</evidence>
<accession>A0A1S9SYT7</accession>
<protein>
    <submittedName>
        <fullName evidence="1">Uncharacterized protein</fullName>
    </submittedName>
</protein>
<evidence type="ECO:0000313" key="4">
    <source>
        <dbReference type="Proteomes" id="UP000190696"/>
    </source>
</evidence>
<evidence type="ECO:0000313" key="2">
    <source>
        <dbReference type="EMBL" id="PJN71944.1"/>
    </source>
</evidence>
<reference evidence="2 5" key="1">
    <citation type="submission" date="2016-10" db="EMBL/GenBank/DDBJ databases">
        <title>Genome Sequence of Bacillus weihenstephanensis GM6LP.</title>
        <authorList>
            <person name="Poehlein A."/>
            <person name="Wemheuer F."/>
            <person name="Hollensteiner J."/>
            <person name="Wemheuer B."/>
        </authorList>
    </citation>
    <scope>NUCLEOTIDE SEQUENCE [LARGE SCALE GENOMIC DNA]</scope>
    <source>
        <strain evidence="2 5">GM6LP</strain>
    </source>
</reference>
<dbReference type="EMBL" id="MKZQ01000018">
    <property type="protein sequence ID" value="PJN71944.1"/>
    <property type="molecule type" value="Genomic_DNA"/>
</dbReference>
<reference evidence="1 4" key="2">
    <citation type="submission" date="2017-01" db="EMBL/GenBank/DDBJ databases">
        <title>Bacillus cereus isolates.</title>
        <authorList>
            <person name="Beno S.M."/>
        </authorList>
    </citation>
    <scope>NUCLEOTIDE SEQUENCE [LARGE SCALE GENOMIC DNA]</scope>
    <source>
        <strain evidence="1 4">FSL W7-1108</strain>
    </source>
</reference>
<proteinExistence type="predicted"/>
<dbReference type="AlphaFoldDB" id="A0A0B5RZX2"/>
<organism evidence="1 4">
    <name type="scientific">Bacillus mycoides</name>
    <dbReference type="NCBI Taxonomy" id="1405"/>
    <lineage>
        <taxon>Bacteria</taxon>
        <taxon>Bacillati</taxon>
        <taxon>Bacillota</taxon>
        <taxon>Bacilli</taxon>
        <taxon>Bacillales</taxon>
        <taxon>Bacillaceae</taxon>
        <taxon>Bacillus</taxon>
        <taxon>Bacillus cereus group</taxon>
    </lineage>
</organism>